<evidence type="ECO:0000313" key="2">
    <source>
        <dbReference type="EMBL" id="ACY13417.1"/>
    </source>
</evidence>
<feature type="compositionally biased region" description="Low complexity" evidence="1">
    <location>
        <begin position="14"/>
        <end position="56"/>
    </location>
</feature>
<proteinExistence type="predicted"/>
<dbReference type="Proteomes" id="UP000001880">
    <property type="component" value="Chromosome"/>
</dbReference>
<feature type="compositionally biased region" description="Low complexity" evidence="1">
    <location>
        <begin position="137"/>
        <end position="153"/>
    </location>
</feature>
<protein>
    <submittedName>
        <fullName evidence="2">Uncharacterized protein</fullName>
    </submittedName>
</protein>
<sequence length="250" mass="26210">MLGRILRSRGPCIRSTSSGSPSPAGSTASKASSSSISRPRTAPSASSSATGASASPMRSAVASQSRAKPSDASCSATTPASSRLTLSCAGIATSSPRSTTAAPSVHLAARRPPVKFRRSLCAWREKTPAGATHVSAKRSATSAITSAARPSPRFSKPMDSTRRQYVPSAPRGRPSSVRTGRPWPPATSLRSRLWMVTEKRAYSVTSEFASSKLSRPMPGRLALTGMSANTRESLGAVKGRRRRRAQRACP</sequence>
<gene>
    <name evidence="2" type="ordered locus">Hoch_0801</name>
</gene>
<reference evidence="2 3" key="1">
    <citation type="journal article" date="2010" name="Stand. Genomic Sci.">
        <title>Complete genome sequence of Haliangium ochraceum type strain (SMP-2).</title>
        <authorList>
            <consortium name="US DOE Joint Genome Institute (JGI-PGF)"/>
            <person name="Ivanova N."/>
            <person name="Daum C."/>
            <person name="Lang E."/>
            <person name="Abt B."/>
            <person name="Kopitz M."/>
            <person name="Saunders E."/>
            <person name="Lapidus A."/>
            <person name="Lucas S."/>
            <person name="Glavina Del Rio T."/>
            <person name="Nolan M."/>
            <person name="Tice H."/>
            <person name="Copeland A."/>
            <person name="Cheng J.F."/>
            <person name="Chen F."/>
            <person name="Bruce D."/>
            <person name="Goodwin L."/>
            <person name="Pitluck S."/>
            <person name="Mavromatis K."/>
            <person name="Pati A."/>
            <person name="Mikhailova N."/>
            <person name="Chen A."/>
            <person name="Palaniappan K."/>
            <person name="Land M."/>
            <person name="Hauser L."/>
            <person name="Chang Y.J."/>
            <person name="Jeffries C.D."/>
            <person name="Detter J.C."/>
            <person name="Brettin T."/>
            <person name="Rohde M."/>
            <person name="Goker M."/>
            <person name="Bristow J."/>
            <person name="Markowitz V."/>
            <person name="Eisen J.A."/>
            <person name="Hugenholtz P."/>
            <person name="Kyrpides N.C."/>
            <person name="Klenk H.P."/>
        </authorList>
    </citation>
    <scope>NUCLEOTIDE SEQUENCE [LARGE SCALE GENOMIC DNA]</scope>
    <source>
        <strain evidence="3">DSM 14365 / CIP 107738 / JCM 11303 / AJ 13395 / SMP-2</strain>
    </source>
</reference>
<keyword evidence="3" id="KW-1185">Reference proteome</keyword>
<dbReference type="AlphaFoldDB" id="D0LN46"/>
<feature type="compositionally biased region" description="Basic residues" evidence="1">
    <location>
        <begin position="238"/>
        <end position="250"/>
    </location>
</feature>
<evidence type="ECO:0000313" key="3">
    <source>
        <dbReference type="Proteomes" id="UP000001880"/>
    </source>
</evidence>
<dbReference type="HOGENOM" id="CLU_1110206_0_0_7"/>
<feature type="region of interest" description="Disordered" evidence="1">
    <location>
        <begin position="1"/>
        <end position="80"/>
    </location>
</feature>
<accession>D0LN46</accession>
<feature type="region of interest" description="Disordered" evidence="1">
    <location>
        <begin position="131"/>
        <end position="185"/>
    </location>
</feature>
<feature type="region of interest" description="Disordered" evidence="1">
    <location>
        <begin position="209"/>
        <end position="250"/>
    </location>
</feature>
<dbReference type="EMBL" id="CP001804">
    <property type="protein sequence ID" value="ACY13417.1"/>
    <property type="molecule type" value="Genomic_DNA"/>
</dbReference>
<evidence type="ECO:0000256" key="1">
    <source>
        <dbReference type="SAM" id="MobiDB-lite"/>
    </source>
</evidence>
<dbReference type="KEGG" id="hoh:Hoch_0801"/>
<organism evidence="2 3">
    <name type="scientific">Haliangium ochraceum (strain DSM 14365 / JCM 11303 / SMP-2)</name>
    <dbReference type="NCBI Taxonomy" id="502025"/>
    <lineage>
        <taxon>Bacteria</taxon>
        <taxon>Pseudomonadati</taxon>
        <taxon>Myxococcota</taxon>
        <taxon>Polyangia</taxon>
        <taxon>Haliangiales</taxon>
        <taxon>Kofleriaceae</taxon>
        <taxon>Haliangium</taxon>
    </lineage>
</organism>
<feature type="compositionally biased region" description="Polar residues" evidence="1">
    <location>
        <begin position="61"/>
        <end position="80"/>
    </location>
</feature>
<name>D0LN46_HALO1</name>